<comment type="similarity">
    <text evidence="1">Belongs to the transferase hexapeptide repeat family.</text>
</comment>
<evidence type="ECO:0000259" key="2">
    <source>
        <dbReference type="Pfam" id="PF14805"/>
    </source>
</evidence>
<keyword evidence="4" id="KW-1185">Reference proteome</keyword>
<reference evidence="3 4" key="1">
    <citation type="journal article" date="2023" name="Antonie Van Leeuwenhoek">
        <title>Mesoterricola silvestris gen. nov., sp. nov., Mesoterricola sediminis sp. nov., Geothrix oryzae sp. nov., Geothrix edaphica sp. nov., Geothrix rubra sp. nov., and Geothrix limicola sp. nov., six novel members of Acidobacteriota isolated from soils.</title>
        <authorList>
            <person name="Itoh H."/>
            <person name="Sugisawa Y."/>
            <person name="Mise K."/>
            <person name="Xu Z."/>
            <person name="Kuniyasu M."/>
            <person name="Ushijima N."/>
            <person name="Kawano K."/>
            <person name="Kobayashi E."/>
            <person name="Shiratori Y."/>
            <person name="Masuda Y."/>
            <person name="Senoo K."/>
        </authorList>
    </citation>
    <scope>NUCLEOTIDE SEQUENCE [LARGE SCALE GENOMIC DNA]</scope>
    <source>
        <strain evidence="3 4">Red803</strain>
    </source>
</reference>
<proteinExistence type="inferred from homology"/>
<organism evidence="3 4">
    <name type="scientific">Geothrix rubra</name>
    <dbReference type="NCBI Taxonomy" id="2927977"/>
    <lineage>
        <taxon>Bacteria</taxon>
        <taxon>Pseudomonadati</taxon>
        <taxon>Acidobacteriota</taxon>
        <taxon>Holophagae</taxon>
        <taxon>Holophagales</taxon>
        <taxon>Holophagaceae</taxon>
        <taxon>Geothrix</taxon>
    </lineage>
</organism>
<dbReference type="InterPro" id="IPR001451">
    <property type="entry name" value="Hexapep"/>
</dbReference>
<dbReference type="RefSeq" id="WP_285723953.1">
    <property type="nucleotide sequence ID" value="NZ_BSDD01000002.1"/>
</dbReference>
<dbReference type="SUPFAM" id="SSF51161">
    <property type="entry name" value="Trimeric LpxA-like enzymes"/>
    <property type="match status" value="1"/>
</dbReference>
<gene>
    <name evidence="3" type="primary">dapD</name>
    <name evidence="3" type="ORF">GETHPA_13730</name>
</gene>
<name>A0ABQ5Q602_9BACT</name>
<sequence>MTGNPEILRAFYDRPPEALAADPQAPAMHQLLLAALETGAVRAAERASDGTWTANLWVKQAILAGFRRTQMVELEGPGFPMFDKAAYPPRHFVLQDAVRLVPGGSAARRGAHLAKGVVVMPPAYINVGAFVDEGTMVDSHALVGSCAQIGRRVHLSAAAQIGGVLEPAGARPVVVEDDAFVGGLVGLFEGIVVRRRAVLASGVVITGSTVIYDLVYGRELRQEVPEGAVVVPGSRPASGDYAKAHGLQVSAPCIVKYRDERTDAATALEQALR</sequence>
<dbReference type="EMBL" id="BSDD01000002">
    <property type="protein sequence ID" value="GLH69840.1"/>
    <property type="molecule type" value="Genomic_DNA"/>
</dbReference>
<dbReference type="Pfam" id="PF14805">
    <property type="entry name" value="THDPS_N_2"/>
    <property type="match status" value="1"/>
</dbReference>
<dbReference type="CDD" id="cd03350">
    <property type="entry name" value="LbH_THP_succinylT"/>
    <property type="match status" value="1"/>
</dbReference>
<dbReference type="NCBIfam" id="NF008808">
    <property type="entry name" value="PRK11830.1"/>
    <property type="match status" value="1"/>
</dbReference>
<evidence type="ECO:0000313" key="4">
    <source>
        <dbReference type="Proteomes" id="UP001165089"/>
    </source>
</evidence>
<dbReference type="InterPro" id="IPR011004">
    <property type="entry name" value="Trimer_LpxA-like_sf"/>
</dbReference>
<dbReference type="Gene3D" id="2.160.10.10">
    <property type="entry name" value="Hexapeptide repeat proteins"/>
    <property type="match status" value="1"/>
</dbReference>
<accession>A0ABQ5Q602</accession>
<dbReference type="InterPro" id="IPR023180">
    <property type="entry name" value="THP_succinylTrfase_dom1"/>
</dbReference>
<evidence type="ECO:0000256" key="1">
    <source>
        <dbReference type="ARBA" id="ARBA00007274"/>
    </source>
</evidence>
<evidence type="ECO:0000313" key="3">
    <source>
        <dbReference type="EMBL" id="GLH69840.1"/>
    </source>
</evidence>
<dbReference type="Proteomes" id="UP001165089">
    <property type="component" value="Unassembled WGS sequence"/>
</dbReference>
<protein>
    <submittedName>
        <fullName evidence="3">2,3,4,5-tetrahydropyridine-2,6-dicarboxylate N-succinyltransferase</fullName>
    </submittedName>
</protein>
<comment type="caution">
    <text evidence="3">The sequence shown here is derived from an EMBL/GenBank/DDBJ whole genome shotgun (WGS) entry which is preliminary data.</text>
</comment>
<feature type="domain" description="Tetrahydrodipicolinate-N-succinyltransferase chain A" evidence="2">
    <location>
        <begin position="30"/>
        <end position="67"/>
    </location>
</feature>
<dbReference type="InterPro" id="IPR037133">
    <property type="entry name" value="THP_succinylTrfase_N_sf"/>
</dbReference>
<dbReference type="Gene3D" id="1.10.166.10">
    <property type="entry name" value="Tetrahydrodipicolinate-N-succinyltransferase, N-terminal domain"/>
    <property type="match status" value="1"/>
</dbReference>
<dbReference type="Pfam" id="PF14602">
    <property type="entry name" value="Hexapep_2"/>
    <property type="match status" value="1"/>
</dbReference>